<feature type="domain" description="Laminin EGF-like" evidence="7">
    <location>
        <begin position="53"/>
        <end position="102"/>
    </location>
</feature>
<dbReference type="InterPro" id="IPR056863">
    <property type="entry name" value="LMN_ATRN_NET-like_EGF"/>
</dbReference>
<dbReference type="PROSITE" id="PS01248">
    <property type="entry name" value="EGF_LAM_1"/>
    <property type="match status" value="1"/>
</dbReference>
<evidence type="ECO:0000256" key="1">
    <source>
        <dbReference type="ARBA" id="ARBA00022729"/>
    </source>
</evidence>
<dbReference type="InterPro" id="IPR050440">
    <property type="entry name" value="Laminin/Netrin_ECM"/>
</dbReference>
<dbReference type="Gene3D" id="2.60.40.10">
    <property type="entry name" value="Immunoglobulins"/>
    <property type="match status" value="1"/>
</dbReference>
<dbReference type="GO" id="GO:0030154">
    <property type="term" value="P:cell differentiation"/>
    <property type="evidence" value="ECO:0007669"/>
    <property type="project" value="UniProtKB-ARBA"/>
</dbReference>
<reference evidence="9" key="3">
    <citation type="submission" date="2025-08" db="UniProtKB">
        <authorList>
            <consortium name="Ensembl"/>
        </authorList>
    </citation>
    <scope>IDENTIFICATION</scope>
</reference>
<dbReference type="FunFam" id="2.10.25.10:FF:000454">
    <property type="entry name" value="Laminin subunit alpha 1"/>
    <property type="match status" value="1"/>
</dbReference>
<dbReference type="InterPro" id="IPR003598">
    <property type="entry name" value="Ig_sub2"/>
</dbReference>
<evidence type="ECO:0000313" key="10">
    <source>
        <dbReference type="Proteomes" id="UP000008144"/>
    </source>
</evidence>
<evidence type="ECO:0000313" key="9">
    <source>
        <dbReference type="Ensembl" id="ENSCINP00000034814.1"/>
    </source>
</evidence>
<comment type="caution">
    <text evidence="6">Lacks conserved residue(s) required for the propagation of feature annotation.</text>
</comment>
<keyword evidence="5 6" id="KW-0424">Laminin EGF-like domain</keyword>
<evidence type="ECO:0000259" key="8">
    <source>
        <dbReference type="PROSITE" id="PS50835"/>
    </source>
</evidence>
<dbReference type="PANTHER" id="PTHR10574:SF406">
    <property type="entry name" value="LAMININ SUBUNIT ALPHA 5"/>
    <property type="match status" value="1"/>
</dbReference>
<reference evidence="9" key="2">
    <citation type="journal article" date="2008" name="Genome Biol.">
        <title>Improved genome assembly and evidence-based global gene model set for the chordate Ciona intestinalis: new insight into intron and operon populations.</title>
        <authorList>
            <person name="Satou Y."/>
            <person name="Mineta K."/>
            <person name="Ogasawara M."/>
            <person name="Sasakura Y."/>
            <person name="Shoguchi E."/>
            <person name="Ueno K."/>
            <person name="Yamada L."/>
            <person name="Matsumoto J."/>
            <person name="Wasserscheid J."/>
            <person name="Dewar K."/>
            <person name="Wiley G.B."/>
            <person name="Macmil S.L."/>
            <person name="Roe B.A."/>
            <person name="Zeller R.W."/>
            <person name="Hastings K.E."/>
            <person name="Lemaire P."/>
            <person name="Lindquist E."/>
            <person name="Endo T."/>
            <person name="Hotta K."/>
            <person name="Inaba K."/>
        </authorList>
    </citation>
    <scope>NUCLEOTIDE SEQUENCE [LARGE SCALE GENOMIC DNA]</scope>
    <source>
        <strain evidence="9">wild type</strain>
    </source>
</reference>
<dbReference type="Pfam" id="PF00053">
    <property type="entry name" value="EGF_laminin"/>
    <property type="match status" value="2"/>
</dbReference>
<dbReference type="InterPro" id="IPR003599">
    <property type="entry name" value="Ig_sub"/>
</dbReference>
<organism evidence="9 10">
    <name type="scientific">Ciona intestinalis</name>
    <name type="common">Transparent sea squirt</name>
    <name type="synonym">Ascidia intestinalis</name>
    <dbReference type="NCBI Taxonomy" id="7719"/>
    <lineage>
        <taxon>Eukaryota</taxon>
        <taxon>Metazoa</taxon>
        <taxon>Chordata</taxon>
        <taxon>Tunicata</taxon>
        <taxon>Ascidiacea</taxon>
        <taxon>Phlebobranchia</taxon>
        <taxon>Cionidae</taxon>
        <taxon>Ciona</taxon>
    </lineage>
</organism>
<feature type="domain" description="Ig-like" evidence="8">
    <location>
        <begin position="170"/>
        <end position="253"/>
    </location>
</feature>
<dbReference type="AlphaFoldDB" id="H2XYT0"/>
<evidence type="ECO:0000256" key="6">
    <source>
        <dbReference type="PROSITE-ProRule" id="PRU00460"/>
    </source>
</evidence>
<keyword evidence="10" id="KW-1185">Reference proteome</keyword>
<dbReference type="InterPro" id="IPR013783">
    <property type="entry name" value="Ig-like_fold"/>
</dbReference>
<evidence type="ECO:0000256" key="2">
    <source>
        <dbReference type="ARBA" id="ARBA00022737"/>
    </source>
</evidence>
<sequence>METASESVLMTEPAMEVEQCVCPAGYEGLSCEDCAPGFTRSGGGIYLGLCHSCQCNGHSDQCDSETGVCQSCRDNTSGDRCEQCNVGYFGDATQGTPADCRLCACPGYGDNSFSDTCEYNTDSRNLVCTNCREGHVGDRCERCAPGYTGNPQDEGGECVRRAEPVVGSHPVVKVSPKRVNARRGASVTVQCEVNSPYPTIVEWYKGTSSSRLSLPPTATISNNGHTLTFARFGRNEAGTYVCIAHNNYGVGSD</sequence>
<dbReference type="Ensembl" id="ENSCINT00000033482.1">
    <property type="protein sequence ID" value="ENSCINP00000034814.1"/>
    <property type="gene ID" value="ENSCING00000023647.1"/>
</dbReference>
<dbReference type="FunFam" id="2.10.25.10:FF:000271">
    <property type="entry name" value="Terribly reduced optic lobes, isoform B"/>
    <property type="match status" value="1"/>
</dbReference>
<dbReference type="InterPro" id="IPR007110">
    <property type="entry name" value="Ig-like_dom"/>
</dbReference>
<evidence type="ECO:0008006" key="11">
    <source>
        <dbReference type="Google" id="ProtNLM"/>
    </source>
</evidence>
<dbReference type="PROSITE" id="PS50027">
    <property type="entry name" value="EGF_LAM_2"/>
    <property type="match status" value="2"/>
</dbReference>
<dbReference type="SMART" id="SM00180">
    <property type="entry name" value="EGF_Lam"/>
    <property type="match status" value="3"/>
</dbReference>
<dbReference type="SMART" id="SM00409">
    <property type="entry name" value="IG"/>
    <property type="match status" value="1"/>
</dbReference>
<feature type="disulfide bond" evidence="6">
    <location>
        <begin position="131"/>
        <end position="140"/>
    </location>
</feature>
<dbReference type="EMBL" id="EAAA01001825">
    <property type="status" value="NOT_ANNOTATED_CDS"/>
    <property type="molecule type" value="Genomic_DNA"/>
</dbReference>
<dbReference type="CDD" id="cd00055">
    <property type="entry name" value="EGF_Lam"/>
    <property type="match status" value="2"/>
</dbReference>
<reference evidence="9" key="4">
    <citation type="submission" date="2025-09" db="UniProtKB">
        <authorList>
            <consortium name="Ensembl"/>
        </authorList>
    </citation>
    <scope>IDENTIFICATION</scope>
</reference>
<dbReference type="InterPro" id="IPR002049">
    <property type="entry name" value="LE_dom"/>
</dbReference>
<keyword evidence="2" id="KW-0677">Repeat</keyword>
<dbReference type="Pfam" id="PF24973">
    <property type="entry name" value="EGF_LMN_ATRN"/>
    <property type="match status" value="1"/>
</dbReference>
<dbReference type="SMART" id="SM00408">
    <property type="entry name" value="IGc2"/>
    <property type="match status" value="1"/>
</dbReference>
<dbReference type="SUPFAM" id="SSF57196">
    <property type="entry name" value="EGF/Laminin"/>
    <property type="match status" value="3"/>
</dbReference>
<feature type="disulfide bond" evidence="6">
    <location>
        <begin position="72"/>
        <end position="81"/>
    </location>
</feature>
<keyword evidence="3 6" id="KW-1015">Disulfide bond</keyword>
<reference evidence="10" key="1">
    <citation type="journal article" date="2002" name="Science">
        <title>The draft genome of Ciona intestinalis: insights into chordate and vertebrate origins.</title>
        <authorList>
            <person name="Dehal P."/>
            <person name="Satou Y."/>
            <person name="Campbell R.K."/>
            <person name="Chapman J."/>
            <person name="Degnan B."/>
            <person name="De Tomaso A."/>
            <person name="Davidson B."/>
            <person name="Di Gregorio A."/>
            <person name="Gelpke M."/>
            <person name="Goodstein D.M."/>
            <person name="Harafuji N."/>
            <person name="Hastings K.E."/>
            <person name="Ho I."/>
            <person name="Hotta K."/>
            <person name="Huang W."/>
            <person name="Kawashima T."/>
            <person name="Lemaire P."/>
            <person name="Martinez D."/>
            <person name="Meinertzhagen I.A."/>
            <person name="Necula S."/>
            <person name="Nonaka M."/>
            <person name="Putnam N."/>
            <person name="Rash S."/>
            <person name="Saiga H."/>
            <person name="Satake M."/>
            <person name="Terry A."/>
            <person name="Yamada L."/>
            <person name="Wang H.G."/>
            <person name="Awazu S."/>
            <person name="Azumi K."/>
            <person name="Boore J."/>
            <person name="Branno M."/>
            <person name="Chin-Bow S."/>
            <person name="DeSantis R."/>
            <person name="Doyle S."/>
            <person name="Francino P."/>
            <person name="Keys D.N."/>
            <person name="Haga S."/>
            <person name="Hayashi H."/>
            <person name="Hino K."/>
            <person name="Imai K.S."/>
            <person name="Inaba K."/>
            <person name="Kano S."/>
            <person name="Kobayashi K."/>
            <person name="Kobayashi M."/>
            <person name="Lee B.I."/>
            <person name="Makabe K.W."/>
            <person name="Manohar C."/>
            <person name="Matassi G."/>
            <person name="Medina M."/>
            <person name="Mochizuki Y."/>
            <person name="Mount S."/>
            <person name="Morishita T."/>
            <person name="Miura S."/>
            <person name="Nakayama A."/>
            <person name="Nishizaka S."/>
            <person name="Nomoto H."/>
            <person name="Ohta F."/>
            <person name="Oishi K."/>
            <person name="Rigoutsos I."/>
            <person name="Sano M."/>
            <person name="Sasaki A."/>
            <person name="Sasakura Y."/>
            <person name="Shoguchi E."/>
            <person name="Shin-i T."/>
            <person name="Spagnuolo A."/>
            <person name="Stainier D."/>
            <person name="Suzuki M.M."/>
            <person name="Tassy O."/>
            <person name="Takatori N."/>
            <person name="Tokuoka M."/>
            <person name="Yagi K."/>
            <person name="Yoshizaki F."/>
            <person name="Wada S."/>
            <person name="Zhang C."/>
            <person name="Hyatt P.D."/>
            <person name="Larimer F."/>
            <person name="Detter C."/>
            <person name="Doggett N."/>
            <person name="Glavina T."/>
            <person name="Hawkins T."/>
            <person name="Richardson P."/>
            <person name="Lucas S."/>
            <person name="Kohara Y."/>
            <person name="Levine M."/>
            <person name="Satoh N."/>
            <person name="Rokhsar D.S."/>
        </authorList>
    </citation>
    <scope>NUCLEOTIDE SEQUENCE [LARGE SCALE GENOMIC DNA]</scope>
</reference>
<keyword evidence="4" id="KW-0325">Glycoprotein</keyword>
<dbReference type="STRING" id="7719.ENSCINP00000034814"/>
<dbReference type="SUPFAM" id="SSF48726">
    <property type="entry name" value="Immunoglobulin"/>
    <property type="match status" value="1"/>
</dbReference>
<dbReference type="InterPro" id="IPR036179">
    <property type="entry name" value="Ig-like_dom_sf"/>
</dbReference>
<dbReference type="PROSITE" id="PS50835">
    <property type="entry name" value="IG_LIKE"/>
    <property type="match status" value="1"/>
</dbReference>
<keyword evidence="1" id="KW-0732">Signal</keyword>
<evidence type="ECO:0000259" key="7">
    <source>
        <dbReference type="PROSITE" id="PS50027"/>
    </source>
</evidence>
<dbReference type="Pfam" id="PF13927">
    <property type="entry name" value="Ig_3"/>
    <property type="match status" value="1"/>
</dbReference>
<dbReference type="OMA" id="AMEVEQC"/>
<protein>
    <recommendedName>
        <fullName evidence="11">Ig-like domain-containing protein</fullName>
    </recommendedName>
</protein>
<feature type="domain" description="Laminin EGF-like" evidence="7">
    <location>
        <begin position="103"/>
        <end position="160"/>
    </location>
</feature>
<dbReference type="InParanoid" id="H2XYT0"/>
<dbReference type="HOGENOM" id="CLU_1100556_0_0_1"/>
<dbReference type="Proteomes" id="UP000008144">
    <property type="component" value="Chromosome 3"/>
</dbReference>
<dbReference type="PANTHER" id="PTHR10574">
    <property type="entry name" value="NETRIN/LAMININ-RELATED"/>
    <property type="match status" value="1"/>
</dbReference>
<name>H2XYT0_CIOIN</name>
<dbReference type="CDD" id="cd00096">
    <property type="entry name" value="Ig"/>
    <property type="match status" value="1"/>
</dbReference>
<evidence type="ECO:0000256" key="4">
    <source>
        <dbReference type="ARBA" id="ARBA00023180"/>
    </source>
</evidence>
<dbReference type="GeneTree" id="ENSGT00940000156670"/>
<evidence type="ECO:0000256" key="3">
    <source>
        <dbReference type="ARBA" id="ARBA00023157"/>
    </source>
</evidence>
<evidence type="ECO:0000256" key="5">
    <source>
        <dbReference type="ARBA" id="ARBA00023292"/>
    </source>
</evidence>
<dbReference type="Gene3D" id="2.10.25.10">
    <property type="entry name" value="Laminin"/>
    <property type="match status" value="3"/>
</dbReference>
<proteinExistence type="predicted"/>
<accession>H2XYT0</accession>